<keyword evidence="1" id="KW-0472">Membrane</keyword>
<feature type="transmembrane region" description="Helical" evidence="1">
    <location>
        <begin position="37"/>
        <end position="56"/>
    </location>
</feature>
<dbReference type="PATRIC" id="fig|1121022.4.peg.1002"/>
<reference evidence="2 3" key="1">
    <citation type="journal article" date="2014" name="Nature">
        <title>Sequential evolution of bacterial morphology by co-option of a developmental regulator.</title>
        <authorList>
            <person name="Jiang C."/>
            <person name="Brown P.J."/>
            <person name="Ducret A."/>
            <person name="Brun Y.V."/>
        </authorList>
    </citation>
    <scope>NUCLEOTIDE SEQUENCE [LARGE SCALE GENOMIC DNA]</scope>
    <source>
        <strain evidence="2 3">DSM 16100</strain>
    </source>
</reference>
<dbReference type="Proteomes" id="UP000017837">
    <property type="component" value="Unassembled WGS sequence"/>
</dbReference>
<keyword evidence="1" id="KW-0812">Transmembrane</keyword>
<dbReference type="STRING" id="1121022.GCA_000376105_02045"/>
<dbReference type="AlphaFoldDB" id="V4PZ94"/>
<sequence length="137" mass="15212">MRWMIISAIAALCLHGLCWFVTRVLWGDPNAVEETQRQMTLALTWMVCVLVMWKISLPPSRLHATLGVLMYALFVVTLGTAAALIKLVFVDGYGWGAELLKTFSMVGIMLFLTQMSLAVPSAILLQSLALKRMPQAQ</sequence>
<gene>
    <name evidence="2" type="ORF">ABENE_05040</name>
</gene>
<accession>V4PZ94</accession>
<evidence type="ECO:0000256" key="1">
    <source>
        <dbReference type="SAM" id="Phobius"/>
    </source>
</evidence>
<organism evidence="2 3">
    <name type="scientific">Asticcacaulis benevestitus DSM 16100 = ATCC BAA-896</name>
    <dbReference type="NCBI Taxonomy" id="1121022"/>
    <lineage>
        <taxon>Bacteria</taxon>
        <taxon>Pseudomonadati</taxon>
        <taxon>Pseudomonadota</taxon>
        <taxon>Alphaproteobacteria</taxon>
        <taxon>Caulobacterales</taxon>
        <taxon>Caulobacteraceae</taxon>
        <taxon>Asticcacaulis</taxon>
    </lineage>
</organism>
<protein>
    <submittedName>
        <fullName evidence="2">Uncharacterized protein</fullName>
    </submittedName>
</protein>
<name>V4PZ94_9CAUL</name>
<dbReference type="EMBL" id="AWGB01000007">
    <property type="protein sequence ID" value="ESQ93686.1"/>
    <property type="molecule type" value="Genomic_DNA"/>
</dbReference>
<feature type="transmembrane region" description="Helical" evidence="1">
    <location>
        <begin position="68"/>
        <end position="90"/>
    </location>
</feature>
<keyword evidence="1" id="KW-1133">Transmembrane helix</keyword>
<keyword evidence="3" id="KW-1185">Reference proteome</keyword>
<evidence type="ECO:0000313" key="3">
    <source>
        <dbReference type="Proteomes" id="UP000017837"/>
    </source>
</evidence>
<comment type="caution">
    <text evidence="2">The sequence shown here is derived from an EMBL/GenBank/DDBJ whole genome shotgun (WGS) entry which is preliminary data.</text>
</comment>
<evidence type="ECO:0000313" key="2">
    <source>
        <dbReference type="EMBL" id="ESQ93686.1"/>
    </source>
</evidence>
<proteinExistence type="predicted"/>
<feature type="transmembrane region" description="Helical" evidence="1">
    <location>
        <begin position="102"/>
        <end position="125"/>
    </location>
</feature>